<name>A0A5B2Z9V4_9GAMM</name>
<keyword evidence="5 7" id="KW-0472">Membrane</keyword>
<feature type="domain" description="ABC3 transporter permease C-terminal" evidence="8">
    <location>
        <begin position="288"/>
        <end position="400"/>
    </location>
</feature>
<reference evidence="10 11" key="1">
    <citation type="submission" date="2019-09" db="EMBL/GenBank/DDBJ databases">
        <title>Arenimonas chukotkensis sp. nov., a bacterium isolated from Chukotka hot spring, Arctic region, Russia.</title>
        <authorList>
            <person name="Zayulina K.S."/>
            <person name="Prokofeva M.I."/>
            <person name="Elcheninov A.G."/>
            <person name="Novikov A."/>
            <person name="Kochetkova T.V."/>
            <person name="Kublanov I.V."/>
        </authorList>
    </citation>
    <scope>NUCLEOTIDE SEQUENCE [LARGE SCALE GENOMIC DNA]</scope>
    <source>
        <strain evidence="10 11">3729k</strain>
    </source>
</reference>
<dbReference type="GO" id="GO:0005886">
    <property type="term" value="C:plasma membrane"/>
    <property type="evidence" value="ECO:0007669"/>
    <property type="project" value="UniProtKB-SubCell"/>
</dbReference>
<dbReference type="GO" id="GO:0022857">
    <property type="term" value="F:transmembrane transporter activity"/>
    <property type="evidence" value="ECO:0007669"/>
    <property type="project" value="TreeGrafter"/>
</dbReference>
<dbReference type="EMBL" id="VUOD01000007">
    <property type="protein sequence ID" value="KAA2284303.1"/>
    <property type="molecule type" value="Genomic_DNA"/>
</dbReference>
<feature type="transmembrane region" description="Helical" evidence="7">
    <location>
        <begin position="329"/>
        <end position="351"/>
    </location>
</feature>
<feature type="domain" description="MacB-like periplasmic core" evidence="9">
    <location>
        <begin position="51"/>
        <end position="250"/>
    </location>
</feature>
<dbReference type="PANTHER" id="PTHR30572:SF4">
    <property type="entry name" value="ABC TRANSPORTER PERMEASE YTRF"/>
    <property type="match status" value="1"/>
</dbReference>
<accession>A0A5B2Z9V4</accession>
<dbReference type="InterPro" id="IPR003838">
    <property type="entry name" value="ABC3_permease_C"/>
</dbReference>
<evidence type="ECO:0000256" key="4">
    <source>
        <dbReference type="ARBA" id="ARBA00022989"/>
    </source>
</evidence>
<organism evidence="10 11">
    <name type="scientific">Arenimonas fontis</name>
    <dbReference type="NCBI Taxonomy" id="2608255"/>
    <lineage>
        <taxon>Bacteria</taxon>
        <taxon>Pseudomonadati</taxon>
        <taxon>Pseudomonadota</taxon>
        <taxon>Gammaproteobacteria</taxon>
        <taxon>Lysobacterales</taxon>
        <taxon>Lysobacteraceae</taxon>
        <taxon>Arenimonas</taxon>
    </lineage>
</organism>
<comment type="subcellular location">
    <subcellularLocation>
        <location evidence="1">Cell membrane</location>
        <topology evidence="1">Multi-pass membrane protein</topology>
    </subcellularLocation>
</comment>
<evidence type="ECO:0000256" key="6">
    <source>
        <dbReference type="ARBA" id="ARBA00038076"/>
    </source>
</evidence>
<reference evidence="10 11" key="2">
    <citation type="submission" date="2019-09" db="EMBL/GenBank/DDBJ databases">
        <authorList>
            <person name="Mazur A."/>
        </authorList>
    </citation>
    <scope>NUCLEOTIDE SEQUENCE [LARGE SCALE GENOMIC DNA]</scope>
    <source>
        <strain evidence="10 11">3729k</strain>
    </source>
</reference>
<evidence type="ECO:0000256" key="2">
    <source>
        <dbReference type="ARBA" id="ARBA00022475"/>
    </source>
</evidence>
<evidence type="ECO:0000313" key="10">
    <source>
        <dbReference type="EMBL" id="KAA2284303.1"/>
    </source>
</evidence>
<feature type="transmembrane region" description="Helical" evidence="7">
    <location>
        <begin position="281"/>
        <end position="309"/>
    </location>
</feature>
<evidence type="ECO:0000256" key="1">
    <source>
        <dbReference type="ARBA" id="ARBA00004651"/>
    </source>
</evidence>
<gene>
    <name evidence="10" type="ORF">F0415_09545</name>
</gene>
<dbReference type="AlphaFoldDB" id="A0A5B2Z9V4"/>
<dbReference type="InterPro" id="IPR025857">
    <property type="entry name" value="MacB_PCD"/>
</dbReference>
<dbReference type="InterPro" id="IPR050250">
    <property type="entry name" value="Macrolide_Exporter_MacB"/>
</dbReference>
<keyword evidence="4 7" id="KW-1133">Transmembrane helix</keyword>
<comment type="caution">
    <text evidence="10">The sequence shown here is derived from an EMBL/GenBank/DDBJ whole genome shotgun (WGS) entry which is preliminary data.</text>
</comment>
<keyword evidence="3 7" id="KW-0812">Transmembrane</keyword>
<sequence length="407" mass="44703">MEIRPILSAMLRAKTAPLLIAAQVALTLAIVCNALYIIRDRLQVAARPTGADEQNLFEMRFYPHRPIADIKGMQLRDLEALRAIPGVVAAGWTNQIPLGQSGWNWGGLTADRRGDTQLSTTYYFSGDSVIETFGLRLVEGRDFTPEEYIEIDPSKEQRNPTVMIVTRALAEKLFPGETSFVGRSFYLGSGPDADSVRIVGVVERLQTPYGQTDDRVENSMIGPVRYIDPFTRYSVRTEPGAQDRVMAEAEKALTALSKDRVLLGTRTFAEARASRYAGERMLAGLLIAVTVFLLLITASGIVGMASLWVNQRRKQIGVRRALGARQWDILRYFLVENLLITTGGVAVGLGLALALNDFLVRALELPRLPGMYLGIGMAVMWLLGLTAVLGPAWRAARVPPAVATRTA</sequence>
<dbReference type="RefSeq" id="WP_149860994.1">
    <property type="nucleotide sequence ID" value="NZ_VUOD01000007.1"/>
</dbReference>
<evidence type="ECO:0000259" key="8">
    <source>
        <dbReference type="Pfam" id="PF02687"/>
    </source>
</evidence>
<dbReference type="Pfam" id="PF12704">
    <property type="entry name" value="MacB_PCD"/>
    <property type="match status" value="1"/>
</dbReference>
<dbReference type="Pfam" id="PF02687">
    <property type="entry name" value="FtsX"/>
    <property type="match status" value="1"/>
</dbReference>
<evidence type="ECO:0000256" key="3">
    <source>
        <dbReference type="ARBA" id="ARBA00022692"/>
    </source>
</evidence>
<evidence type="ECO:0000256" key="5">
    <source>
        <dbReference type="ARBA" id="ARBA00023136"/>
    </source>
</evidence>
<protein>
    <submittedName>
        <fullName evidence="10">FtsX-like permease family protein</fullName>
    </submittedName>
</protein>
<dbReference type="PANTHER" id="PTHR30572">
    <property type="entry name" value="MEMBRANE COMPONENT OF TRANSPORTER-RELATED"/>
    <property type="match status" value="1"/>
</dbReference>
<keyword evidence="2" id="KW-1003">Cell membrane</keyword>
<evidence type="ECO:0000259" key="9">
    <source>
        <dbReference type="Pfam" id="PF12704"/>
    </source>
</evidence>
<feature type="transmembrane region" description="Helical" evidence="7">
    <location>
        <begin position="371"/>
        <end position="390"/>
    </location>
</feature>
<evidence type="ECO:0000313" key="11">
    <source>
        <dbReference type="Proteomes" id="UP000322165"/>
    </source>
</evidence>
<proteinExistence type="inferred from homology"/>
<evidence type="ECO:0000256" key="7">
    <source>
        <dbReference type="SAM" id="Phobius"/>
    </source>
</evidence>
<dbReference type="Proteomes" id="UP000322165">
    <property type="component" value="Unassembled WGS sequence"/>
</dbReference>
<comment type="similarity">
    <text evidence="6">Belongs to the ABC-4 integral membrane protein family.</text>
</comment>
<keyword evidence="11" id="KW-1185">Reference proteome</keyword>